<evidence type="ECO:0000313" key="2">
    <source>
        <dbReference type="EMBL" id="KAK0647417.1"/>
    </source>
</evidence>
<evidence type="ECO:0008006" key="4">
    <source>
        <dbReference type="Google" id="ProtNLM"/>
    </source>
</evidence>
<dbReference type="AlphaFoldDB" id="A0AA39Y7D4"/>
<reference evidence="2" key="1">
    <citation type="submission" date="2023-06" db="EMBL/GenBank/DDBJ databases">
        <title>Multi-omics analyses reveal the molecular pathogenesis toolkit of Lasiodiplodia hormozganensis, a cross-kingdom pathogen.</title>
        <authorList>
            <person name="Felix C."/>
            <person name="Meneses R."/>
            <person name="Goncalves M.F.M."/>
            <person name="Tilleman L."/>
            <person name="Duarte A.S."/>
            <person name="Jorrin-Novo J.V."/>
            <person name="Van De Peer Y."/>
            <person name="Deforce D."/>
            <person name="Van Nieuwerburgh F."/>
            <person name="Esteves A.C."/>
            <person name="Alves A."/>
        </authorList>
    </citation>
    <scope>NUCLEOTIDE SEQUENCE</scope>
    <source>
        <strain evidence="2">CBS 339.90</strain>
    </source>
</reference>
<proteinExistence type="predicted"/>
<comment type="caution">
    <text evidence="2">The sequence shown here is derived from an EMBL/GenBank/DDBJ whole genome shotgun (WGS) entry which is preliminary data.</text>
</comment>
<evidence type="ECO:0000313" key="3">
    <source>
        <dbReference type="Proteomes" id="UP001175001"/>
    </source>
</evidence>
<protein>
    <recommendedName>
        <fullName evidence="4">Fungal N-terminal domain-containing protein</fullName>
    </recommendedName>
</protein>
<keyword evidence="1" id="KW-0732">Signal</keyword>
<feature type="signal peptide" evidence="1">
    <location>
        <begin position="1"/>
        <end position="19"/>
    </location>
</feature>
<feature type="chain" id="PRO_5041399672" description="Fungal N-terminal domain-containing protein" evidence="1">
    <location>
        <begin position="20"/>
        <end position="198"/>
    </location>
</feature>
<dbReference type="PANTHER" id="PTHR35186:SF4">
    <property type="entry name" value="PRION-INHIBITION AND PROPAGATION HELO DOMAIN-CONTAINING PROTEIN"/>
    <property type="match status" value="1"/>
</dbReference>
<gene>
    <name evidence="2" type="ORF">DIS24_g7785</name>
</gene>
<sequence>MSGLEIVGVVLGSIPLATAALGQYADGVSTIKAMVKYENVFLDLQVQLMVSMSLFRQTCELLLRGLALPDAQFRDLVEHNIGWESSDLAEALRRRLGNEDFGTFHKALQRVQKRLALMARKLRLQDDLTPPFMQDNVADEERRKEFFASWRYRIAGGFNAAKHQRNCAEIYSDVRQLHDLIHGALSLESDRHGRFPLS</sequence>
<dbReference type="EMBL" id="JAUJDW010000050">
    <property type="protein sequence ID" value="KAK0647417.1"/>
    <property type="molecule type" value="Genomic_DNA"/>
</dbReference>
<evidence type="ECO:0000256" key="1">
    <source>
        <dbReference type="SAM" id="SignalP"/>
    </source>
</evidence>
<dbReference type="Proteomes" id="UP001175001">
    <property type="component" value="Unassembled WGS sequence"/>
</dbReference>
<name>A0AA39Y7D4_9PEZI</name>
<keyword evidence="3" id="KW-1185">Reference proteome</keyword>
<organism evidence="2 3">
    <name type="scientific">Lasiodiplodia hormozganensis</name>
    <dbReference type="NCBI Taxonomy" id="869390"/>
    <lineage>
        <taxon>Eukaryota</taxon>
        <taxon>Fungi</taxon>
        <taxon>Dikarya</taxon>
        <taxon>Ascomycota</taxon>
        <taxon>Pezizomycotina</taxon>
        <taxon>Dothideomycetes</taxon>
        <taxon>Dothideomycetes incertae sedis</taxon>
        <taxon>Botryosphaeriales</taxon>
        <taxon>Botryosphaeriaceae</taxon>
        <taxon>Lasiodiplodia</taxon>
    </lineage>
</organism>
<accession>A0AA39Y7D4</accession>
<dbReference type="PANTHER" id="PTHR35186">
    <property type="entry name" value="ANK_REP_REGION DOMAIN-CONTAINING PROTEIN"/>
    <property type="match status" value="1"/>
</dbReference>